<dbReference type="RefSeq" id="WP_252168003.1">
    <property type="nucleotide sequence ID" value="NZ_CP084930.1"/>
</dbReference>
<proteinExistence type="predicted"/>
<keyword evidence="2 4" id="KW-1133">Transmembrane helix</keyword>
<feature type="domain" description="HIG1" evidence="5">
    <location>
        <begin position="1"/>
        <end position="78"/>
    </location>
</feature>
<keyword evidence="7" id="KW-1185">Reference proteome</keyword>
<dbReference type="InterPro" id="IPR007667">
    <property type="entry name" value="Hypoxia_induced_domain"/>
</dbReference>
<keyword evidence="3 4" id="KW-0472">Membrane</keyword>
<organism evidence="6 7">
    <name type="scientific">Sphingomonas morindae</name>
    <dbReference type="NCBI Taxonomy" id="1541170"/>
    <lineage>
        <taxon>Bacteria</taxon>
        <taxon>Pseudomonadati</taxon>
        <taxon>Pseudomonadota</taxon>
        <taxon>Alphaproteobacteria</taxon>
        <taxon>Sphingomonadales</taxon>
        <taxon>Sphingomonadaceae</taxon>
        <taxon>Sphingomonas</taxon>
    </lineage>
</organism>
<evidence type="ECO:0000256" key="3">
    <source>
        <dbReference type="ARBA" id="ARBA00023136"/>
    </source>
</evidence>
<evidence type="ECO:0000256" key="4">
    <source>
        <dbReference type="SAM" id="Phobius"/>
    </source>
</evidence>
<sequence length="78" mass="8684">MTILLTLLVIVFALAALGALVRGIVIFLRTEDSALRRTGEGPSRSGLRQNRMMWRRIQFQFLAVAAAVLLLLLIHPRG</sequence>
<evidence type="ECO:0000313" key="6">
    <source>
        <dbReference type="EMBL" id="USI74199.1"/>
    </source>
</evidence>
<feature type="transmembrane region" description="Helical" evidence="4">
    <location>
        <begin position="57"/>
        <end position="74"/>
    </location>
</feature>
<evidence type="ECO:0000313" key="7">
    <source>
        <dbReference type="Proteomes" id="UP001056937"/>
    </source>
</evidence>
<reference evidence="6" key="1">
    <citation type="journal article" date="2022" name="Toxins">
        <title>Genomic Analysis of Sphingopyxis sp. USTB-05 for Biodegrading Cyanobacterial Hepatotoxins.</title>
        <authorList>
            <person name="Liu C."/>
            <person name="Xu Q."/>
            <person name="Zhao Z."/>
            <person name="Zhang H."/>
            <person name="Liu X."/>
            <person name="Yin C."/>
            <person name="Liu Y."/>
            <person name="Yan H."/>
        </authorList>
    </citation>
    <scope>NUCLEOTIDE SEQUENCE</scope>
    <source>
        <strain evidence="6">NBD5</strain>
    </source>
</reference>
<accession>A0ABY4XB65</accession>
<dbReference type="Proteomes" id="UP001056937">
    <property type="component" value="Chromosome 1"/>
</dbReference>
<evidence type="ECO:0000256" key="2">
    <source>
        <dbReference type="ARBA" id="ARBA00022989"/>
    </source>
</evidence>
<dbReference type="EMBL" id="CP084930">
    <property type="protein sequence ID" value="USI74199.1"/>
    <property type="molecule type" value="Genomic_DNA"/>
</dbReference>
<gene>
    <name evidence="6" type="ORF">LHA26_07035</name>
</gene>
<keyword evidence="1 4" id="KW-0812">Transmembrane</keyword>
<evidence type="ECO:0000259" key="5">
    <source>
        <dbReference type="PROSITE" id="PS51503"/>
    </source>
</evidence>
<protein>
    <submittedName>
        <fullName evidence="6">HIG1 domain-containing protein</fullName>
    </submittedName>
</protein>
<dbReference type="PROSITE" id="PS51503">
    <property type="entry name" value="HIG1"/>
    <property type="match status" value="1"/>
</dbReference>
<evidence type="ECO:0000256" key="1">
    <source>
        <dbReference type="ARBA" id="ARBA00022692"/>
    </source>
</evidence>
<name>A0ABY4XB65_9SPHN</name>